<gene>
    <name evidence="2" type="ORF">K7472_30290</name>
</gene>
<feature type="coiled-coil region" evidence="1">
    <location>
        <begin position="24"/>
        <end position="90"/>
    </location>
</feature>
<protein>
    <submittedName>
        <fullName evidence="2">Uncharacterized protein</fullName>
    </submittedName>
</protein>
<dbReference type="RefSeq" id="WP_222982141.1">
    <property type="nucleotide sequence ID" value="NZ_JAINVZ010000035.1"/>
</dbReference>
<evidence type="ECO:0000313" key="2">
    <source>
        <dbReference type="EMBL" id="MBY8889103.1"/>
    </source>
</evidence>
<proteinExistence type="predicted"/>
<sequence length="169" mass="18670">MFRIIRTARLLALHTELSMTQACIETLTAEAERYNEARLQAEEKARVAEEFSHARERRDDLAIERLVADLAEARADADHYRADAQRLADELRASVYFVLLCDGRYHSAHLTHGAARAAAEREGADPDGWSGYGPVSSDVPPVALSGWHIVRLSRAADRAVPVPAPRASV</sequence>
<dbReference type="Proteomes" id="UP001198565">
    <property type="component" value="Unassembled WGS sequence"/>
</dbReference>
<organism evidence="2 3">
    <name type="scientific">Streptantibioticus parmotrematis</name>
    <dbReference type="NCBI Taxonomy" id="2873249"/>
    <lineage>
        <taxon>Bacteria</taxon>
        <taxon>Bacillati</taxon>
        <taxon>Actinomycetota</taxon>
        <taxon>Actinomycetes</taxon>
        <taxon>Kitasatosporales</taxon>
        <taxon>Streptomycetaceae</taxon>
        <taxon>Streptantibioticus</taxon>
    </lineage>
</organism>
<evidence type="ECO:0000313" key="3">
    <source>
        <dbReference type="Proteomes" id="UP001198565"/>
    </source>
</evidence>
<dbReference type="EMBL" id="JAINVZ010000035">
    <property type="protein sequence ID" value="MBY8889103.1"/>
    <property type="molecule type" value="Genomic_DNA"/>
</dbReference>
<evidence type="ECO:0000256" key="1">
    <source>
        <dbReference type="SAM" id="Coils"/>
    </source>
</evidence>
<keyword evidence="3" id="KW-1185">Reference proteome</keyword>
<comment type="caution">
    <text evidence="2">The sequence shown here is derived from an EMBL/GenBank/DDBJ whole genome shotgun (WGS) entry which is preliminary data.</text>
</comment>
<keyword evidence="1" id="KW-0175">Coiled coil</keyword>
<name>A0ABS7R0V9_9ACTN</name>
<accession>A0ABS7R0V9</accession>
<reference evidence="2 3" key="1">
    <citation type="submission" date="2021-08" db="EMBL/GenBank/DDBJ databases">
        <title>Streptomyces sp. PTM05 isolated from lichen.</title>
        <authorList>
            <person name="Somphong A."/>
            <person name="Phongsopitanun W."/>
            <person name="Tanasupawat S."/>
        </authorList>
    </citation>
    <scope>NUCLEOTIDE SEQUENCE [LARGE SCALE GENOMIC DNA]</scope>
    <source>
        <strain evidence="2 3">Ptm05</strain>
    </source>
</reference>